<dbReference type="EMBL" id="JAVDTP010000058">
    <property type="protein sequence ID" value="MDR6754711.1"/>
    <property type="molecule type" value="Genomic_DNA"/>
</dbReference>
<gene>
    <name evidence="1" type="ORF">J2Y01_005256</name>
</gene>
<reference evidence="1" key="1">
    <citation type="submission" date="2023-07" db="EMBL/GenBank/DDBJ databases">
        <title>Sorghum-associated microbial communities from plants grown in Nebraska, USA.</title>
        <authorList>
            <person name="Schachtman D."/>
        </authorList>
    </citation>
    <scope>NUCLEOTIDE SEQUENCE</scope>
    <source>
        <strain evidence="1">BE73</strain>
    </source>
</reference>
<keyword evidence="2" id="KW-1185">Reference proteome</keyword>
<sequence length="194" mass="21924">MRLWRILLDHTEHHHGLEWQRGIIDSASVPAPRGGTDTGPNPTDRGKAGSKLHIVTDAQGLPLALTISAANVHDSRQFEPTLQAIPGVRNGRPGRPRCRVLKLHADKGYDFRRCRAFLCSKGIKPRIARRGIESSQRLGRHRWKVERTFSWLLSFRKLAVRRERSAATFLALGQLGCALIVWRHLQRLMALRAA</sequence>
<organism evidence="1 2">
    <name type="scientific">Deinococcus soli</name>
    <name type="common">ex Cha et al. 2016</name>
    <dbReference type="NCBI Taxonomy" id="1309411"/>
    <lineage>
        <taxon>Bacteria</taxon>
        <taxon>Thermotogati</taxon>
        <taxon>Deinococcota</taxon>
        <taxon>Deinococci</taxon>
        <taxon>Deinococcales</taxon>
        <taxon>Deinococcaceae</taxon>
        <taxon>Deinococcus</taxon>
    </lineage>
</organism>
<comment type="caution">
    <text evidence="1">The sequence shown here is derived from an EMBL/GenBank/DDBJ whole genome shotgun (WGS) entry which is preliminary data.</text>
</comment>
<accession>A0ACC6KQL2</accession>
<evidence type="ECO:0000313" key="1">
    <source>
        <dbReference type="EMBL" id="MDR6754711.1"/>
    </source>
</evidence>
<proteinExistence type="predicted"/>
<protein>
    <submittedName>
        <fullName evidence="1">Transposase</fullName>
    </submittedName>
</protein>
<name>A0ACC6KQL2_9DEIO</name>
<dbReference type="Proteomes" id="UP001252370">
    <property type="component" value="Unassembled WGS sequence"/>
</dbReference>
<evidence type="ECO:0000313" key="2">
    <source>
        <dbReference type="Proteomes" id="UP001252370"/>
    </source>
</evidence>